<dbReference type="AlphaFoldDB" id="A0A7J2TGX0"/>
<dbReference type="GO" id="GO:0006412">
    <property type="term" value="P:translation"/>
    <property type="evidence" value="ECO:0007669"/>
    <property type="project" value="UniProtKB-UniRule"/>
</dbReference>
<dbReference type="InterPro" id="IPR001515">
    <property type="entry name" value="Ribosomal_eL32"/>
</dbReference>
<organism evidence="6">
    <name type="scientific">Archaeoglobus fulgidus</name>
    <dbReference type="NCBI Taxonomy" id="2234"/>
    <lineage>
        <taxon>Archaea</taxon>
        <taxon>Methanobacteriati</taxon>
        <taxon>Methanobacteriota</taxon>
        <taxon>Archaeoglobi</taxon>
        <taxon>Archaeoglobales</taxon>
        <taxon>Archaeoglobaceae</taxon>
        <taxon>Archaeoglobus</taxon>
    </lineage>
</organism>
<keyword evidence="3 5" id="KW-0687">Ribonucleoprotein</keyword>
<gene>
    <name evidence="5" type="primary">rpl32e</name>
    <name evidence="6" type="ORF">ENP88_01280</name>
</gene>
<dbReference type="NCBIfam" id="NF006332">
    <property type="entry name" value="PRK08562.1"/>
    <property type="match status" value="1"/>
</dbReference>
<dbReference type="SUPFAM" id="SSF52042">
    <property type="entry name" value="Ribosomal protein L32e"/>
    <property type="match status" value="1"/>
</dbReference>
<dbReference type="EMBL" id="DSLA01000020">
    <property type="protein sequence ID" value="HEH34795.1"/>
    <property type="molecule type" value="Genomic_DNA"/>
</dbReference>
<dbReference type="SMART" id="SM01393">
    <property type="entry name" value="Ribosomal_L32e"/>
    <property type="match status" value="1"/>
</dbReference>
<protein>
    <recommendedName>
        <fullName evidence="4 5">Large ribosomal subunit protein eL32</fullName>
    </recommendedName>
</protein>
<dbReference type="GO" id="GO:0022625">
    <property type="term" value="C:cytosolic large ribosomal subunit"/>
    <property type="evidence" value="ECO:0007669"/>
    <property type="project" value="TreeGrafter"/>
</dbReference>
<evidence type="ECO:0000256" key="1">
    <source>
        <dbReference type="ARBA" id="ARBA00008431"/>
    </source>
</evidence>
<accession>A0A7J2TGX0</accession>
<dbReference type="CDD" id="cd00513">
    <property type="entry name" value="Ribosomal_L32_L32e"/>
    <property type="match status" value="1"/>
</dbReference>
<dbReference type="Pfam" id="PF01655">
    <property type="entry name" value="Ribosomal_L32e"/>
    <property type="match status" value="1"/>
</dbReference>
<evidence type="ECO:0000256" key="2">
    <source>
        <dbReference type="ARBA" id="ARBA00022980"/>
    </source>
</evidence>
<dbReference type="GO" id="GO:0003735">
    <property type="term" value="F:structural constituent of ribosome"/>
    <property type="evidence" value="ECO:0007669"/>
    <property type="project" value="InterPro"/>
</dbReference>
<dbReference type="PANTHER" id="PTHR23413:SF1">
    <property type="entry name" value="RIBOSOMAL PROTEIN L32"/>
    <property type="match status" value="1"/>
</dbReference>
<dbReference type="HAMAP" id="MF_00810">
    <property type="entry name" value="Ribosomal_eL32"/>
    <property type="match status" value="1"/>
</dbReference>
<sequence>MSIRALLRLRKRLKSRKPEFRRYCWDRKLKLRRKSWRKPRGLDNAMRLEYGGKWSGRKRVKIGFRGPKAVRGLHPSGYEEVLVYNEKQLESLNPEKQAIRIASCVGLRKRVLIESKAKEKGIKILNPLR</sequence>
<evidence type="ECO:0000313" key="6">
    <source>
        <dbReference type="EMBL" id="HEH34795.1"/>
    </source>
</evidence>
<proteinExistence type="inferred from homology"/>
<reference evidence="6" key="1">
    <citation type="journal article" date="2020" name="mSystems">
        <title>Genome- and Community-Level Interaction Insights into Carbon Utilization and Element Cycling Functions of Hydrothermarchaeota in Hydrothermal Sediment.</title>
        <authorList>
            <person name="Zhou Z."/>
            <person name="Liu Y."/>
            <person name="Xu W."/>
            <person name="Pan J."/>
            <person name="Luo Z.H."/>
            <person name="Li M."/>
        </authorList>
    </citation>
    <scope>NUCLEOTIDE SEQUENCE [LARGE SCALE GENOMIC DNA]</scope>
    <source>
        <strain evidence="6">SpSt-26</strain>
    </source>
</reference>
<evidence type="ECO:0000256" key="3">
    <source>
        <dbReference type="ARBA" id="ARBA00023274"/>
    </source>
</evidence>
<comment type="caution">
    <text evidence="6">The sequence shown here is derived from an EMBL/GenBank/DDBJ whole genome shotgun (WGS) entry which is preliminary data.</text>
</comment>
<comment type="similarity">
    <text evidence="1 5">Belongs to the eukaryotic ribosomal protein eL32 family.</text>
</comment>
<dbReference type="PANTHER" id="PTHR23413">
    <property type="entry name" value="60S RIBOSOMAL PROTEIN L32 AND DNA-DIRECTED RNA POLYMERASE II, SUBUNIT N"/>
    <property type="match status" value="1"/>
</dbReference>
<name>A0A7J2TGX0_ARCFL</name>
<dbReference type="PROSITE" id="PS00580">
    <property type="entry name" value="RIBOSOMAL_L32E"/>
    <property type="match status" value="1"/>
</dbReference>
<evidence type="ECO:0000256" key="4">
    <source>
        <dbReference type="ARBA" id="ARBA00035229"/>
    </source>
</evidence>
<dbReference type="InterPro" id="IPR036351">
    <property type="entry name" value="Ribosomal_eL32_sf"/>
</dbReference>
<dbReference type="InterPro" id="IPR018263">
    <property type="entry name" value="Ribosomal_eL32_CS"/>
</dbReference>
<dbReference type="InterPro" id="IPR023654">
    <property type="entry name" value="Ribosomal_eL32_arc"/>
</dbReference>
<evidence type="ECO:0000256" key="5">
    <source>
        <dbReference type="HAMAP-Rule" id="MF_00810"/>
    </source>
</evidence>
<keyword evidence="2 5" id="KW-0689">Ribosomal protein</keyword>